<dbReference type="InterPro" id="IPR020615">
    <property type="entry name" value="Thiolase_acyl_enz_int_AS"/>
</dbReference>
<accession>A0A3N5XY66</accession>
<dbReference type="NCBIfam" id="NF006552">
    <property type="entry name" value="PRK09051.1"/>
    <property type="match status" value="1"/>
</dbReference>
<dbReference type="PROSITE" id="PS00737">
    <property type="entry name" value="THIOLASE_2"/>
    <property type="match status" value="1"/>
</dbReference>
<dbReference type="RefSeq" id="WP_124028483.1">
    <property type="nucleotide sequence ID" value="NZ_JBHRSN010000007.1"/>
</dbReference>
<dbReference type="EC" id="2.3.1.16" evidence="12"/>
<evidence type="ECO:0000256" key="3">
    <source>
        <dbReference type="ARBA" id="ARBA00022679"/>
    </source>
</evidence>
<reference evidence="12 13" key="1">
    <citation type="submission" date="2018-11" db="EMBL/GenBank/DDBJ databases">
        <authorList>
            <person name="Ye M.-Q."/>
            <person name="Du Z.-J."/>
        </authorList>
    </citation>
    <scope>NUCLEOTIDE SEQUENCE [LARGE SCALE GENOMIC DNA]</scope>
    <source>
        <strain evidence="12 13">U0105</strain>
    </source>
</reference>
<evidence type="ECO:0000256" key="7">
    <source>
        <dbReference type="ARBA" id="ARBA00023315"/>
    </source>
</evidence>
<evidence type="ECO:0000313" key="13">
    <source>
        <dbReference type="Proteomes" id="UP000275281"/>
    </source>
</evidence>
<feature type="active site" description="Proton acceptor" evidence="8">
    <location>
        <position position="350"/>
    </location>
</feature>
<dbReference type="NCBIfam" id="TIGR01930">
    <property type="entry name" value="AcCoA-C-Actrans"/>
    <property type="match status" value="1"/>
</dbReference>
<dbReference type="InterPro" id="IPR020613">
    <property type="entry name" value="Thiolase_CS"/>
</dbReference>
<evidence type="ECO:0000256" key="1">
    <source>
        <dbReference type="ARBA" id="ARBA00010982"/>
    </source>
</evidence>
<dbReference type="OrthoDB" id="8951704at2"/>
<dbReference type="GO" id="GO:0003985">
    <property type="term" value="F:acetyl-CoA C-acetyltransferase activity"/>
    <property type="evidence" value="ECO:0007669"/>
    <property type="project" value="TreeGrafter"/>
</dbReference>
<evidence type="ECO:0000259" key="11">
    <source>
        <dbReference type="Pfam" id="PF02803"/>
    </source>
</evidence>
<dbReference type="Gene3D" id="3.40.47.10">
    <property type="match status" value="2"/>
</dbReference>
<keyword evidence="2" id="KW-0963">Cytoplasm</keyword>
<dbReference type="GO" id="GO:0006635">
    <property type="term" value="P:fatty acid beta-oxidation"/>
    <property type="evidence" value="ECO:0007669"/>
    <property type="project" value="TreeGrafter"/>
</dbReference>
<dbReference type="CDD" id="cd00751">
    <property type="entry name" value="thiolase"/>
    <property type="match status" value="1"/>
</dbReference>
<dbReference type="AlphaFoldDB" id="A0A3N5XY66"/>
<dbReference type="SUPFAM" id="SSF53901">
    <property type="entry name" value="Thiolase-like"/>
    <property type="match status" value="2"/>
</dbReference>
<dbReference type="InterPro" id="IPR020617">
    <property type="entry name" value="Thiolase_C"/>
</dbReference>
<dbReference type="PANTHER" id="PTHR18919:SF107">
    <property type="entry name" value="ACETYL-COA ACETYLTRANSFERASE, CYTOSOLIC"/>
    <property type="match status" value="1"/>
</dbReference>
<keyword evidence="5" id="KW-0442">Lipid degradation</keyword>
<evidence type="ECO:0000256" key="9">
    <source>
        <dbReference type="RuleBase" id="RU003557"/>
    </source>
</evidence>
<comment type="caution">
    <text evidence="12">The sequence shown here is derived from an EMBL/GenBank/DDBJ whole genome shotgun (WGS) entry which is preliminary data.</text>
</comment>
<name>A0A3N5XY66_9ALTE</name>
<dbReference type="InterPro" id="IPR002155">
    <property type="entry name" value="Thiolase"/>
</dbReference>
<feature type="domain" description="Thiolase N-terminal" evidence="10">
    <location>
        <begin position="6"/>
        <end position="263"/>
    </location>
</feature>
<feature type="domain" description="Thiolase C-terminal" evidence="11">
    <location>
        <begin position="272"/>
        <end position="393"/>
    </location>
</feature>
<dbReference type="InterPro" id="IPR016039">
    <property type="entry name" value="Thiolase-like"/>
</dbReference>
<organism evidence="12 13">
    <name type="scientific">Alteromonas sediminis</name>
    <dbReference type="NCBI Taxonomy" id="2259342"/>
    <lineage>
        <taxon>Bacteria</taxon>
        <taxon>Pseudomonadati</taxon>
        <taxon>Pseudomonadota</taxon>
        <taxon>Gammaproteobacteria</taxon>
        <taxon>Alteromonadales</taxon>
        <taxon>Alteromonadaceae</taxon>
        <taxon>Alteromonas/Salinimonas group</taxon>
        <taxon>Alteromonas</taxon>
    </lineage>
</organism>
<evidence type="ECO:0000256" key="8">
    <source>
        <dbReference type="PIRSR" id="PIRSR000429-1"/>
    </source>
</evidence>
<evidence type="ECO:0000259" key="10">
    <source>
        <dbReference type="Pfam" id="PF00108"/>
    </source>
</evidence>
<dbReference type="FunFam" id="3.40.47.10:FF:000010">
    <property type="entry name" value="Acetyl-CoA acetyltransferase (Thiolase)"/>
    <property type="match status" value="1"/>
</dbReference>
<keyword evidence="7 9" id="KW-0012">Acyltransferase</keyword>
<dbReference type="PROSITE" id="PS00098">
    <property type="entry name" value="THIOLASE_1"/>
    <property type="match status" value="1"/>
</dbReference>
<evidence type="ECO:0000256" key="6">
    <source>
        <dbReference type="ARBA" id="ARBA00023098"/>
    </source>
</evidence>
<keyword evidence="6" id="KW-0443">Lipid metabolism</keyword>
<dbReference type="Pfam" id="PF00108">
    <property type="entry name" value="Thiolase_N"/>
    <property type="match status" value="1"/>
</dbReference>
<evidence type="ECO:0000256" key="4">
    <source>
        <dbReference type="ARBA" id="ARBA00022832"/>
    </source>
</evidence>
<sequence>MSVNSVVVLSAVRSAIGTFSGSLKGIEPCELAGQVLKQGINASGVEAEKYQSVIVGNTIPTESRFPYVARVASIQAGMSMDSTAMALNRLCSSGLQAVVSSAQGIMLGDHELAIGGGVEVMSRGGYLSTAMRAGARMGDSTMTDMMVAALTDPFGVGHMGITAENLAAKWDISREAQDAFAAQSHARAQAAIEAGYFSDQIVPVELKSRKGVTVFDTDEHVKPDTTAEKLAGMRTAFKKDGTVTAGNASGINDGASFITLASEHYANAQNLSPLARIVSYAVAGVPNDVMGEGPIPASKAALAKAGLSIADMDVVESNEAFAAQALTVSKGLDLDPAKTNPNGGAIALGHPIGASGAVIATKAIHELRRIGGKYALATMCIGGGQGIAVIFERL</sequence>
<dbReference type="Proteomes" id="UP000275281">
    <property type="component" value="Unassembled WGS sequence"/>
</dbReference>
<proteinExistence type="inferred from homology"/>
<dbReference type="EMBL" id="RPOK01000004">
    <property type="protein sequence ID" value="RPJ65852.1"/>
    <property type="molecule type" value="Genomic_DNA"/>
</dbReference>
<dbReference type="PIRSF" id="PIRSF000429">
    <property type="entry name" value="Ac-CoA_Ac_transf"/>
    <property type="match status" value="1"/>
</dbReference>
<comment type="similarity">
    <text evidence="1 9">Belongs to the thiolase-like superfamily. Thiolase family.</text>
</comment>
<dbReference type="PROSITE" id="PS00099">
    <property type="entry name" value="THIOLASE_3"/>
    <property type="match status" value="1"/>
</dbReference>
<gene>
    <name evidence="12" type="ORF">DRW07_13655</name>
</gene>
<evidence type="ECO:0000256" key="5">
    <source>
        <dbReference type="ARBA" id="ARBA00022963"/>
    </source>
</evidence>
<dbReference type="PANTHER" id="PTHR18919">
    <property type="entry name" value="ACETYL-COA C-ACYLTRANSFERASE"/>
    <property type="match status" value="1"/>
</dbReference>
<keyword evidence="13" id="KW-1185">Reference proteome</keyword>
<evidence type="ECO:0000313" key="12">
    <source>
        <dbReference type="EMBL" id="RPJ65852.1"/>
    </source>
</evidence>
<protein>
    <submittedName>
        <fullName evidence="12">Acetyl-CoA C-acyltransferase</fullName>
        <ecNumber evidence="12">2.3.1.16</ecNumber>
    </submittedName>
</protein>
<keyword evidence="4" id="KW-0276">Fatty acid metabolism</keyword>
<evidence type="ECO:0000256" key="2">
    <source>
        <dbReference type="ARBA" id="ARBA00022490"/>
    </source>
</evidence>
<feature type="active site" description="Acyl-thioester intermediate" evidence="8">
    <location>
        <position position="91"/>
    </location>
</feature>
<dbReference type="InterPro" id="IPR020616">
    <property type="entry name" value="Thiolase_N"/>
</dbReference>
<dbReference type="Pfam" id="PF02803">
    <property type="entry name" value="Thiolase_C"/>
    <property type="match status" value="1"/>
</dbReference>
<feature type="active site" description="Proton acceptor" evidence="8">
    <location>
        <position position="380"/>
    </location>
</feature>
<keyword evidence="3 9" id="KW-0808">Transferase</keyword>
<dbReference type="InterPro" id="IPR020610">
    <property type="entry name" value="Thiolase_AS"/>
</dbReference>